<dbReference type="GO" id="GO:0016787">
    <property type="term" value="F:hydrolase activity"/>
    <property type="evidence" value="ECO:0007669"/>
    <property type="project" value="UniProtKB-KW"/>
</dbReference>
<name>S8ELD5_9LAMI</name>
<dbReference type="Gene3D" id="3.30.160.20">
    <property type="match status" value="1"/>
</dbReference>
<reference evidence="7 8" key="1">
    <citation type="journal article" date="2013" name="BMC Genomics">
        <title>The miniature genome of a carnivorous plant Genlisea aurea contains a low number of genes and short non-coding sequences.</title>
        <authorList>
            <person name="Leushkin E.V."/>
            <person name="Sutormin R.A."/>
            <person name="Nabieva E.R."/>
            <person name="Penin A.A."/>
            <person name="Kondrashov A.S."/>
            <person name="Logacheva M.D."/>
        </authorList>
    </citation>
    <scope>NUCLEOTIDE SEQUENCE [LARGE SCALE GENOMIC DNA]</scope>
</reference>
<dbReference type="EC" id="3.6.4.13" evidence="1"/>
<keyword evidence="3" id="KW-0347">Helicase</keyword>
<sequence>MGPKKKPPKQKGSSSSSAPAGKPPAEVGGHKFQISAENENRLRRLLLNTERSGALSPAQPGESKEKKFKRLRSVYDKLSCDGFRDEQVELALSSLKENATYEAALDWLCLNLPGNELPLKFSSGGSFHPSEGSVGVISTANEEWVSSRDLPGDVVDENAGDFSYRIKGRRCDETLNSAQRSQADWILQYMEQQEEALLPRRDSESIIEDYCAARMQAAVAKDKGDKKGQEEAALAIREAKKEISALGLSVDILESGYATYSNYLLKDVHFDGQVNGERETESQTLSTEFGVNSDENAVGSTPLDAHLDETGFITTFQQSENELMKEPEDVELGDLFLNDENDAEPLPSGVLELQKLERMRDLLSESNLKHLEGIWKKGDPKKLPKALLHQLCQRSGWEAPKYEKVISQGRNSGYVVSILQKASGRGKSKKSGGLTTIGLPIQDESFKNPEDAQNKVAAYALNSIFPELPTHFVIPEPYSSLVLKWKEGTLIISAIEKQEDRRDVFVGSLLGGDSIDNIVADFKDISHQDKSQMTLNGEKALNSRNHSAGRSHQKVAAESIRLQKVQDQKRGMNKYKEMLQSRSKLPIAAVKDDILNRLIDNNVVVVSGETGCGKTTQVPQYILDSMIEAGHGGRCNIICTQPRRIAAISIAERVADERCESYPGSYDSLVGYQVRLDNARNERTKLLFCTTGILLRMISGNKELADVSHVIVDEVHERSLLGDFLLIVLKNLLDKRRAFGSSGLKVVLMSATVDSQLFSKYFGGCPVITAQGRLHAVSTLFLEDIYEKLEYRLTSDSPASISYGIS</sequence>
<comment type="caution">
    <text evidence="7">The sequence shown here is derived from an EMBL/GenBank/DDBJ whole genome shotgun (WGS) entry which is preliminary data.</text>
</comment>
<dbReference type="Pfam" id="PF00270">
    <property type="entry name" value="DEAD"/>
    <property type="match status" value="1"/>
</dbReference>
<dbReference type="InterPro" id="IPR011545">
    <property type="entry name" value="DEAD/DEAH_box_helicase_dom"/>
</dbReference>
<keyword evidence="8" id="KW-1185">Reference proteome</keyword>
<protein>
    <recommendedName>
        <fullName evidence="1">RNA helicase</fullName>
        <ecNumber evidence="1">3.6.4.13</ecNumber>
    </recommendedName>
</protein>
<dbReference type="PANTHER" id="PTHR18934:SF246">
    <property type="entry name" value="DEXH-BOX ATP-DEPENDENT RNA HELICASE DEXH4, CHLOROPLASTIC-RELATED"/>
    <property type="match status" value="1"/>
</dbReference>
<evidence type="ECO:0000256" key="3">
    <source>
        <dbReference type="ARBA" id="ARBA00022806"/>
    </source>
</evidence>
<dbReference type="Pfam" id="PF24385">
    <property type="entry name" value="DSRM_DHX29"/>
    <property type="match status" value="1"/>
</dbReference>
<keyword evidence="3" id="KW-0067">ATP-binding</keyword>
<dbReference type="AlphaFoldDB" id="S8ELD5"/>
<organism evidence="7 8">
    <name type="scientific">Genlisea aurea</name>
    <dbReference type="NCBI Taxonomy" id="192259"/>
    <lineage>
        <taxon>Eukaryota</taxon>
        <taxon>Viridiplantae</taxon>
        <taxon>Streptophyta</taxon>
        <taxon>Embryophyta</taxon>
        <taxon>Tracheophyta</taxon>
        <taxon>Spermatophyta</taxon>
        <taxon>Magnoliopsida</taxon>
        <taxon>eudicotyledons</taxon>
        <taxon>Gunneridae</taxon>
        <taxon>Pentapetalae</taxon>
        <taxon>asterids</taxon>
        <taxon>lamiids</taxon>
        <taxon>Lamiales</taxon>
        <taxon>Lentibulariaceae</taxon>
        <taxon>Genlisea</taxon>
    </lineage>
</organism>
<dbReference type="GO" id="GO:0003724">
    <property type="term" value="F:RNA helicase activity"/>
    <property type="evidence" value="ECO:0007669"/>
    <property type="project" value="UniProtKB-EC"/>
</dbReference>
<dbReference type="Gene3D" id="3.40.50.300">
    <property type="entry name" value="P-loop containing nucleotide triphosphate hydrolases"/>
    <property type="match status" value="1"/>
</dbReference>
<evidence type="ECO:0000313" key="7">
    <source>
        <dbReference type="EMBL" id="EPS73447.1"/>
    </source>
</evidence>
<dbReference type="PROSITE" id="PS00690">
    <property type="entry name" value="DEAH_ATP_HELICASE"/>
    <property type="match status" value="1"/>
</dbReference>
<dbReference type="Proteomes" id="UP000015453">
    <property type="component" value="Unassembled WGS sequence"/>
</dbReference>
<dbReference type="SUPFAM" id="SSF54768">
    <property type="entry name" value="dsRNA-binding domain-like"/>
    <property type="match status" value="1"/>
</dbReference>
<feature type="region of interest" description="Disordered" evidence="5">
    <location>
        <begin position="1"/>
        <end position="34"/>
    </location>
</feature>
<evidence type="ECO:0000313" key="8">
    <source>
        <dbReference type="Proteomes" id="UP000015453"/>
    </source>
</evidence>
<dbReference type="FunFam" id="3.40.50.300:FF:000500">
    <property type="entry name" value="ATP-dependent RNA helicase DHX29"/>
    <property type="match status" value="1"/>
</dbReference>
<evidence type="ECO:0000256" key="1">
    <source>
        <dbReference type="ARBA" id="ARBA00012552"/>
    </source>
</evidence>
<dbReference type="InterPro" id="IPR014001">
    <property type="entry name" value="Helicase_ATP-bd"/>
</dbReference>
<feature type="domain" description="Helicase ATP-binding" evidence="6">
    <location>
        <begin position="595"/>
        <end position="771"/>
    </location>
</feature>
<proteinExistence type="predicted"/>
<evidence type="ECO:0000256" key="4">
    <source>
        <dbReference type="ARBA" id="ARBA00047984"/>
    </source>
</evidence>
<accession>S8ELD5</accession>
<comment type="catalytic activity">
    <reaction evidence="4">
        <text>ATP + H2O = ADP + phosphate + H(+)</text>
        <dbReference type="Rhea" id="RHEA:13065"/>
        <dbReference type="ChEBI" id="CHEBI:15377"/>
        <dbReference type="ChEBI" id="CHEBI:15378"/>
        <dbReference type="ChEBI" id="CHEBI:30616"/>
        <dbReference type="ChEBI" id="CHEBI:43474"/>
        <dbReference type="ChEBI" id="CHEBI:456216"/>
        <dbReference type="EC" id="3.6.4.13"/>
    </reaction>
</comment>
<dbReference type="GO" id="GO:0005524">
    <property type="term" value="F:ATP binding"/>
    <property type="evidence" value="ECO:0007669"/>
    <property type="project" value="InterPro"/>
</dbReference>
<dbReference type="SMART" id="SM00487">
    <property type="entry name" value="DEXDc"/>
    <property type="match status" value="1"/>
</dbReference>
<dbReference type="InterPro" id="IPR027417">
    <property type="entry name" value="P-loop_NTPase"/>
</dbReference>
<dbReference type="InterPro" id="IPR002464">
    <property type="entry name" value="DNA/RNA_helicase_DEAH_CS"/>
</dbReference>
<feature type="non-terminal residue" evidence="7">
    <location>
        <position position="806"/>
    </location>
</feature>
<dbReference type="PROSITE" id="PS51192">
    <property type="entry name" value="HELICASE_ATP_BIND_1"/>
    <property type="match status" value="1"/>
</dbReference>
<dbReference type="SUPFAM" id="SSF52540">
    <property type="entry name" value="P-loop containing nucleoside triphosphate hydrolases"/>
    <property type="match status" value="1"/>
</dbReference>
<dbReference type="CDD" id="cd00048">
    <property type="entry name" value="DSRM_SF"/>
    <property type="match status" value="1"/>
</dbReference>
<keyword evidence="2" id="KW-0378">Hydrolase</keyword>
<feature type="compositionally biased region" description="Low complexity" evidence="5">
    <location>
        <begin position="10"/>
        <end position="25"/>
    </location>
</feature>
<dbReference type="GO" id="GO:0003723">
    <property type="term" value="F:RNA binding"/>
    <property type="evidence" value="ECO:0007669"/>
    <property type="project" value="TreeGrafter"/>
</dbReference>
<dbReference type="PANTHER" id="PTHR18934">
    <property type="entry name" value="ATP-DEPENDENT RNA HELICASE"/>
    <property type="match status" value="1"/>
</dbReference>
<dbReference type="OrthoDB" id="5600252at2759"/>
<feature type="region of interest" description="Disordered" evidence="5">
    <location>
        <begin position="47"/>
        <end position="66"/>
    </location>
</feature>
<evidence type="ECO:0000256" key="2">
    <source>
        <dbReference type="ARBA" id="ARBA00022801"/>
    </source>
</evidence>
<dbReference type="EMBL" id="AUSU01000423">
    <property type="protein sequence ID" value="EPS73447.1"/>
    <property type="molecule type" value="Genomic_DNA"/>
</dbReference>
<dbReference type="InterPro" id="IPR056328">
    <property type="entry name" value="DSRM_DHX29"/>
</dbReference>
<keyword evidence="3" id="KW-0547">Nucleotide-binding</keyword>
<dbReference type="CDD" id="cd17917">
    <property type="entry name" value="DEXHc_RHA-like"/>
    <property type="match status" value="1"/>
</dbReference>
<gene>
    <name evidence="7" type="ORF">M569_01306</name>
</gene>
<dbReference type="InterPro" id="IPR056890">
    <property type="entry name" value="UBA_DHX29-like"/>
</dbReference>
<dbReference type="Pfam" id="PF24899">
    <property type="entry name" value="UBA_DHX29"/>
    <property type="match status" value="1"/>
</dbReference>
<evidence type="ECO:0000259" key="6">
    <source>
        <dbReference type="PROSITE" id="PS51192"/>
    </source>
</evidence>
<evidence type="ECO:0000256" key="5">
    <source>
        <dbReference type="SAM" id="MobiDB-lite"/>
    </source>
</evidence>